<reference evidence="2 3" key="1">
    <citation type="submission" date="2021-01" db="EMBL/GenBank/DDBJ databases">
        <title>Whole genome shotgun sequence of Verrucosispora lutea NBRC 106530.</title>
        <authorList>
            <person name="Komaki H."/>
            <person name="Tamura T."/>
        </authorList>
    </citation>
    <scope>NUCLEOTIDE SEQUENCE [LARGE SCALE GENOMIC DNA]</scope>
    <source>
        <strain evidence="2 3">NBRC 106530</strain>
    </source>
</reference>
<dbReference type="EMBL" id="BOPB01000011">
    <property type="protein sequence ID" value="GIJ21904.1"/>
    <property type="molecule type" value="Genomic_DNA"/>
</dbReference>
<gene>
    <name evidence="2" type="ORF">Vlu01_25280</name>
</gene>
<evidence type="ECO:0000313" key="3">
    <source>
        <dbReference type="Proteomes" id="UP000643165"/>
    </source>
</evidence>
<comment type="caution">
    <text evidence="2">The sequence shown here is derived from an EMBL/GenBank/DDBJ whole genome shotgun (WGS) entry which is preliminary data.</text>
</comment>
<feature type="domain" description="DNA-binding phage zinc finger" evidence="1">
    <location>
        <begin position="102"/>
        <end position="137"/>
    </location>
</feature>
<keyword evidence="3" id="KW-1185">Reference proteome</keyword>
<name>A0ABQ4IVF2_9ACTN</name>
<organism evidence="2 3">
    <name type="scientific">Micromonospora lutea</name>
    <dbReference type="NCBI Taxonomy" id="419825"/>
    <lineage>
        <taxon>Bacteria</taxon>
        <taxon>Bacillati</taxon>
        <taxon>Actinomycetota</taxon>
        <taxon>Actinomycetes</taxon>
        <taxon>Micromonosporales</taxon>
        <taxon>Micromonosporaceae</taxon>
        <taxon>Micromonospora</taxon>
    </lineage>
</organism>
<accession>A0ABQ4IVF2</accession>
<protein>
    <recommendedName>
        <fullName evidence="1">DNA-binding phage zinc finger domain-containing protein</fullName>
    </recommendedName>
</protein>
<dbReference type="InterPro" id="IPR056911">
    <property type="entry name" value="Phage_Znf_bind_put"/>
</dbReference>
<proteinExistence type="predicted"/>
<sequence>MTAPFLSLAQIRNRLTLAARHTLTRPSGEQVWPMGRRGCRIMRFNVDEPDARERFWEGMREVADAAARYQDQSLYQAIVKIGRAALAQGIQVVSSGGLFLLCPVCDAQPGQRCINVAGRPLGDQALHPERVELAQKTMRGEGPLPPPL</sequence>
<evidence type="ECO:0000313" key="2">
    <source>
        <dbReference type="EMBL" id="GIJ21904.1"/>
    </source>
</evidence>
<dbReference type="Pfam" id="PF24623">
    <property type="entry name" value="Phage_zn_bind_8"/>
    <property type="match status" value="1"/>
</dbReference>
<evidence type="ECO:0000259" key="1">
    <source>
        <dbReference type="Pfam" id="PF24623"/>
    </source>
</evidence>
<dbReference type="Proteomes" id="UP000643165">
    <property type="component" value="Unassembled WGS sequence"/>
</dbReference>